<evidence type="ECO:0000256" key="3">
    <source>
        <dbReference type="SAM" id="SignalP"/>
    </source>
</evidence>
<dbReference type="VEuPathDB" id="VectorBase:ADAR2_003394"/>
<evidence type="ECO:0000256" key="1">
    <source>
        <dbReference type="ARBA" id="ARBA00022837"/>
    </source>
</evidence>
<accession>A0A2M4DQD9</accession>
<dbReference type="FunFam" id="1.10.238.10:FF:000385">
    <property type="entry name" value="AGAP010191-PA-like protein"/>
    <property type="match status" value="1"/>
</dbReference>
<dbReference type="PROSITE" id="PS00018">
    <property type="entry name" value="EF_HAND_1"/>
    <property type="match status" value="2"/>
</dbReference>
<reference evidence="5" key="1">
    <citation type="submission" date="2018-01" db="EMBL/GenBank/DDBJ databases">
        <title>An insight into the sialome of Amazonian anophelines.</title>
        <authorList>
            <person name="Ribeiro J.M."/>
            <person name="Scarpassa V."/>
            <person name="Calvo E."/>
        </authorList>
    </citation>
    <scope>NUCLEOTIDE SEQUENCE</scope>
</reference>
<feature type="region of interest" description="Disordered" evidence="2">
    <location>
        <begin position="32"/>
        <end position="62"/>
    </location>
</feature>
<feature type="chain" id="PRO_5014844137" evidence="3">
    <location>
        <begin position="20"/>
        <end position="157"/>
    </location>
</feature>
<name>A0A2M4DQD9_ANODA</name>
<dbReference type="PANTHER" id="PTHR10827">
    <property type="entry name" value="RETICULOCALBIN"/>
    <property type="match status" value="1"/>
</dbReference>
<feature type="domain" description="EF-hand" evidence="4">
    <location>
        <begin position="114"/>
        <end position="149"/>
    </location>
</feature>
<dbReference type="SUPFAM" id="SSF47473">
    <property type="entry name" value="EF-hand"/>
    <property type="match status" value="1"/>
</dbReference>
<dbReference type="Pfam" id="PF13499">
    <property type="entry name" value="EF-hand_7"/>
    <property type="match status" value="1"/>
</dbReference>
<dbReference type="VEuPathDB" id="VectorBase:ADAC004716"/>
<organism evidence="5">
    <name type="scientific">Anopheles darlingi</name>
    <name type="common">Mosquito</name>
    <dbReference type="NCBI Taxonomy" id="43151"/>
    <lineage>
        <taxon>Eukaryota</taxon>
        <taxon>Metazoa</taxon>
        <taxon>Ecdysozoa</taxon>
        <taxon>Arthropoda</taxon>
        <taxon>Hexapoda</taxon>
        <taxon>Insecta</taxon>
        <taxon>Pterygota</taxon>
        <taxon>Neoptera</taxon>
        <taxon>Endopterygota</taxon>
        <taxon>Diptera</taxon>
        <taxon>Nematocera</taxon>
        <taxon>Culicoidea</taxon>
        <taxon>Culicidae</taxon>
        <taxon>Anophelinae</taxon>
        <taxon>Anopheles</taxon>
    </lineage>
</organism>
<proteinExistence type="predicted"/>
<dbReference type="PANTHER" id="PTHR10827:SF95">
    <property type="entry name" value="LD34388P"/>
    <property type="match status" value="1"/>
</dbReference>
<dbReference type="PROSITE" id="PS50222">
    <property type="entry name" value="EF_HAND_2"/>
    <property type="match status" value="2"/>
</dbReference>
<dbReference type="AlphaFoldDB" id="A0A2M4DQD9"/>
<evidence type="ECO:0000259" key="4">
    <source>
        <dbReference type="PROSITE" id="PS50222"/>
    </source>
</evidence>
<dbReference type="GO" id="GO:0005783">
    <property type="term" value="C:endoplasmic reticulum"/>
    <property type="evidence" value="ECO:0007669"/>
    <property type="project" value="TreeGrafter"/>
</dbReference>
<dbReference type="InterPro" id="IPR002048">
    <property type="entry name" value="EF_hand_dom"/>
</dbReference>
<dbReference type="Gene3D" id="1.10.238.10">
    <property type="entry name" value="EF-hand"/>
    <property type="match status" value="1"/>
</dbReference>
<dbReference type="GO" id="GO:0005509">
    <property type="term" value="F:calcium ion binding"/>
    <property type="evidence" value="ECO:0007669"/>
    <property type="project" value="InterPro"/>
</dbReference>
<dbReference type="InterPro" id="IPR011992">
    <property type="entry name" value="EF-hand-dom_pair"/>
</dbReference>
<feature type="domain" description="EF-hand" evidence="4">
    <location>
        <begin position="78"/>
        <end position="113"/>
    </location>
</feature>
<dbReference type="InterPro" id="IPR018247">
    <property type="entry name" value="EF_Hand_1_Ca_BS"/>
</dbReference>
<evidence type="ECO:0000313" key="5">
    <source>
        <dbReference type="EMBL" id="MBW79767.1"/>
    </source>
</evidence>
<evidence type="ECO:0000256" key="2">
    <source>
        <dbReference type="SAM" id="MobiDB-lite"/>
    </source>
</evidence>
<keyword evidence="1" id="KW-0106">Calcium</keyword>
<protein>
    <submittedName>
        <fullName evidence="5">Putative reticulocalbin calumenin dna supercoiling factor</fullName>
    </submittedName>
</protein>
<sequence length="157" mass="18155">MTMWLSTVWLFVLAVCVQSATTHKHVHTINKERTEDGAFSPRDSHHLERGEHFSDGHHDATVHNVKQAEEFDNLSPEESKRRLAVLVTKIDQNADGYVDRHELKAWILRSFKSLAEEEASDRFDDVDLNNDDSVTWDEYLQETYGMDSEDEEGVRLP</sequence>
<dbReference type="EMBL" id="GGFL01015589">
    <property type="protein sequence ID" value="MBW79767.1"/>
    <property type="molecule type" value="Transcribed_RNA"/>
</dbReference>
<keyword evidence="3" id="KW-0732">Signal</keyword>
<feature type="signal peptide" evidence="3">
    <location>
        <begin position="1"/>
        <end position="19"/>
    </location>
</feature>